<dbReference type="AlphaFoldDB" id="A0A2W4URH3"/>
<dbReference type="InterPro" id="IPR016181">
    <property type="entry name" value="Acyl_CoA_acyltransferase"/>
</dbReference>
<reference evidence="2 3" key="2">
    <citation type="submission" date="2018-06" db="EMBL/GenBank/DDBJ databases">
        <title>Metagenomic assembly of (sub)arctic Cyanobacteria and their associated microbiome from non-axenic cultures.</title>
        <authorList>
            <person name="Baurain D."/>
        </authorList>
    </citation>
    <scope>NUCLEOTIDE SEQUENCE [LARGE SCALE GENOMIC DNA]</scope>
    <source>
        <strain evidence="2">ULC129bin1</strain>
    </source>
</reference>
<evidence type="ECO:0000313" key="3">
    <source>
        <dbReference type="Proteomes" id="UP000249354"/>
    </source>
</evidence>
<dbReference type="EMBL" id="QBMC01000016">
    <property type="protein sequence ID" value="PZO21880.1"/>
    <property type="molecule type" value="Genomic_DNA"/>
</dbReference>
<dbReference type="PANTHER" id="PTHR43792">
    <property type="entry name" value="GNAT FAMILY, PUTATIVE (AFU_ORTHOLOGUE AFUA_3G00765)-RELATED-RELATED"/>
    <property type="match status" value="1"/>
</dbReference>
<accession>A0A2W4URH3</accession>
<dbReference type="Pfam" id="PF13302">
    <property type="entry name" value="Acetyltransf_3"/>
    <property type="match status" value="1"/>
</dbReference>
<dbReference type="Gene3D" id="3.40.630.30">
    <property type="match status" value="1"/>
</dbReference>
<dbReference type="Proteomes" id="UP000249354">
    <property type="component" value="Unassembled WGS sequence"/>
</dbReference>
<organism evidence="2 3">
    <name type="scientific">Leptolyngbya foveolarum</name>
    <dbReference type="NCBI Taxonomy" id="47253"/>
    <lineage>
        <taxon>Bacteria</taxon>
        <taxon>Bacillati</taxon>
        <taxon>Cyanobacteriota</taxon>
        <taxon>Cyanophyceae</taxon>
        <taxon>Leptolyngbyales</taxon>
        <taxon>Leptolyngbyaceae</taxon>
        <taxon>Leptolyngbya group</taxon>
        <taxon>Leptolyngbya</taxon>
    </lineage>
</organism>
<name>A0A2W4URH3_9CYAN</name>
<sequence length="186" mass="20960">MTEIYELETERLRLRQWTEADKAPFARLNASKQVMEYFPSALSQAESDQLAERIISAIAQRGWGLWAVEVKGKHPFIGFVGLNIPSADLPFSPCVETGWRLDYPYWGKGYATEAAKAAIAFGFQTLDLAEIVSFTALGNERSQAVMHKLGMTRAPESFMYPSLPEGHKLQAHCLYKLSQADWEARQ</sequence>
<dbReference type="PANTHER" id="PTHR43792:SF1">
    <property type="entry name" value="N-ACETYLTRANSFERASE DOMAIN-CONTAINING PROTEIN"/>
    <property type="match status" value="1"/>
</dbReference>
<dbReference type="InterPro" id="IPR051531">
    <property type="entry name" value="N-acetyltransferase"/>
</dbReference>
<keyword evidence="2" id="KW-0808">Transferase</keyword>
<protein>
    <submittedName>
        <fullName evidence="2">GNAT family N-acetyltransferase</fullName>
    </submittedName>
</protein>
<gene>
    <name evidence="2" type="ORF">DCF25_04235</name>
</gene>
<dbReference type="PROSITE" id="PS51186">
    <property type="entry name" value="GNAT"/>
    <property type="match status" value="1"/>
</dbReference>
<dbReference type="SUPFAM" id="SSF55729">
    <property type="entry name" value="Acyl-CoA N-acyltransferases (Nat)"/>
    <property type="match status" value="1"/>
</dbReference>
<dbReference type="InterPro" id="IPR000182">
    <property type="entry name" value="GNAT_dom"/>
</dbReference>
<proteinExistence type="predicted"/>
<comment type="caution">
    <text evidence="2">The sequence shown here is derived from an EMBL/GenBank/DDBJ whole genome shotgun (WGS) entry which is preliminary data.</text>
</comment>
<evidence type="ECO:0000259" key="1">
    <source>
        <dbReference type="PROSITE" id="PS51186"/>
    </source>
</evidence>
<evidence type="ECO:0000313" key="2">
    <source>
        <dbReference type="EMBL" id="PZO21880.1"/>
    </source>
</evidence>
<reference evidence="3" key="1">
    <citation type="submission" date="2018-04" db="EMBL/GenBank/DDBJ databases">
        <authorList>
            <person name="Cornet L."/>
        </authorList>
    </citation>
    <scope>NUCLEOTIDE SEQUENCE [LARGE SCALE GENOMIC DNA]</scope>
</reference>
<feature type="domain" description="N-acetyltransferase" evidence="1">
    <location>
        <begin position="12"/>
        <end position="170"/>
    </location>
</feature>
<dbReference type="GO" id="GO:0016747">
    <property type="term" value="F:acyltransferase activity, transferring groups other than amino-acyl groups"/>
    <property type="evidence" value="ECO:0007669"/>
    <property type="project" value="InterPro"/>
</dbReference>